<organism evidence="9 10">
    <name type="scientific">Actinomadura harenae</name>
    <dbReference type="NCBI Taxonomy" id="2483351"/>
    <lineage>
        <taxon>Bacteria</taxon>
        <taxon>Bacillati</taxon>
        <taxon>Actinomycetota</taxon>
        <taxon>Actinomycetes</taxon>
        <taxon>Streptosporangiales</taxon>
        <taxon>Thermomonosporaceae</taxon>
        <taxon>Actinomadura</taxon>
    </lineage>
</organism>
<reference evidence="9 10" key="1">
    <citation type="submission" date="2018-10" db="EMBL/GenBank/DDBJ databases">
        <title>Isolation from soil.</title>
        <authorList>
            <person name="Hu J."/>
        </authorList>
    </citation>
    <scope>NUCLEOTIDE SEQUENCE [LARGE SCALE GENOMIC DNA]</scope>
    <source>
        <strain evidence="9 10">NEAU-Ht49</strain>
    </source>
</reference>
<dbReference type="GO" id="GO:0000049">
    <property type="term" value="F:tRNA binding"/>
    <property type="evidence" value="ECO:0007669"/>
    <property type="project" value="InterPro"/>
</dbReference>
<dbReference type="Gene3D" id="3.30.230.10">
    <property type="match status" value="1"/>
</dbReference>
<gene>
    <name evidence="9" type="primary">rnpA</name>
    <name evidence="9" type="ORF">EBO15_35130</name>
</gene>
<dbReference type="OrthoDB" id="196964at2"/>
<dbReference type="EC" id="3.1.26.5" evidence="7"/>
<evidence type="ECO:0000256" key="8">
    <source>
        <dbReference type="SAM" id="MobiDB-lite"/>
    </source>
</evidence>
<comment type="caution">
    <text evidence="9">The sequence shown here is derived from an EMBL/GenBank/DDBJ whole genome shotgun (WGS) entry which is preliminary data.</text>
</comment>
<keyword evidence="4" id="KW-0255">Endonuclease</keyword>
<dbReference type="InterPro" id="IPR020568">
    <property type="entry name" value="Ribosomal_Su5_D2-typ_SF"/>
</dbReference>
<dbReference type="RefSeq" id="WP_122198796.1">
    <property type="nucleotide sequence ID" value="NZ_RFFG01000101.1"/>
</dbReference>
<dbReference type="PANTHER" id="PTHR33992:SF1">
    <property type="entry name" value="RIBONUCLEASE P PROTEIN COMPONENT"/>
    <property type="match status" value="1"/>
</dbReference>
<evidence type="ECO:0000313" key="10">
    <source>
        <dbReference type="Proteomes" id="UP000282674"/>
    </source>
</evidence>
<dbReference type="InterPro" id="IPR014721">
    <property type="entry name" value="Ribsml_uS5_D2-typ_fold_subgr"/>
</dbReference>
<keyword evidence="5 9" id="KW-0378">Hydrolase</keyword>
<evidence type="ECO:0000256" key="4">
    <source>
        <dbReference type="ARBA" id="ARBA00022759"/>
    </source>
</evidence>
<keyword evidence="10" id="KW-1185">Reference proteome</keyword>
<dbReference type="GO" id="GO:0042781">
    <property type="term" value="F:3'-tRNA processing endoribonuclease activity"/>
    <property type="evidence" value="ECO:0007669"/>
    <property type="project" value="TreeGrafter"/>
</dbReference>
<feature type="region of interest" description="Disordered" evidence="8">
    <location>
        <begin position="1"/>
        <end position="131"/>
    </location>
</feature>
<dbReference type="NCBIfam" id="TIGR00188">
    <property type="entry name" value="rnpA"/>
    <property type="match status" value="1"/>
</dbReference>
<dbReference type="InterPro" id="IPR020539">
    <property type="entry name" value="RNase_P_CS"/>
</dbReference>
<dbReference type="GO" id="GO:0004526">
    <property type="term" value="F:ribonuclease P activity"/>
    <property type="evidence" value="ECO:0007669"/>
    <property type="project" value="UniProtKB-UniRule"/>
</dbReference>
<feature type="compositionally biased region" description="Polar residues" evidence="8">
    <location>
        <begin position="105"/>
        <end position="128"/>
    </location>
</feature>
<evidence type="ECO:0000256" key="1">
    <source>
        <dbReference type="ARBA" id="ARBA00002663"/>
    </source>
</evidence>
<evidence type="ECO:0000256" key="2">
    <source>
        <dbReference type="ARBA" id="ARBA00022694"/>
    </source>
</evidence>
<keyword evidence="2" id="KW-0819">tRNA processing</keyword>
<dbReference type="GO" id="GO:0030677">
    <property type="term" value="C:ribonuclease P complex"/>
    <property type="evidence" value="ECO:0007669"/>
    <property type="project" value="TreeGrafter"/>
</dbReference>
<keyword evidence="3" id="KW-0540">Nuclease</keyword>
<dbReference type="Pfam" id="PF00825">
    <property type="entry name" value="Ribonuclease_P"/>
    <property type="match status" value="1"/>
</dbReference>
<dbReference type="Proteomes" id="UP000282674">
    <property type="component" value="Unassembled WGS sequence"/>
</dbReference>
<dbReference type="AlphaFoldDB" id="A0A3M2LMD2"/>
<evidence type="ECO:0000313" key="9">
    <source>
        <dbReference type="EMBL" id="RMI37693.1"/>
    </source>
</evidence>
<evidence type="ECO:0000256" key="7">
    <source>
        <dbReference type="NCBIfam" id="TIGR00188"/>
    </source>
</evidence>
<dbReference type="SUPFAM" id="SSF54211">
    <property type="entry name" value="Ribosomal protein S5 domain 2-like"/>
    <property type="match status" value="1"/>
</dbReference>
<evidence type="ECO:0000256" key="6">
    <source>
        <dbReference type="ARBA" id="ARBA00022884"/>
    </source>
</evidence>
<evidence type="ECO:0000256" key="5">
    <source>
        <dbReference type="ARBA" id="ARBA00022801"/>
    </source>
</evidence>
<sequence length="224" mass="23671">MRRRDDFTLAVRRGRRAGRPTVVVHLLRRDPSAAPLPAEARADSRPANAVAPRDEERRSPGRGGHPAGPGDRPLQASRDTSGTSQGDAVQEAIAGSATGEPQPVENRSVSANDTSHSVVSTGVDNVSGNGAGHLSPLEPGVSGREEPALVGFIVARTVGNAVVRNQVRRRLRHLVRARLERLPEGSLLVVRANPAAGTARGDELAADLDSALDRVLRQTTKGRT</sequence>
<accession>A0A3M2LMD2</accession>
<dbReference type="InterPro" id="IPR000100">
    <property type="entry name" value="RNase_P"/>
</dbReference>
<protein>
    <recommendedName>
        <fullName evidence="7">Ribonuclease P protein component</fullName>
        <ecNumber evidence="7">3.1.26.5</ecNumber>
    </recommendedName>
</protein>
<comment type="function">
    <text evidence="1">RNaseP catalyzes the removal of the 5'-leader sequence from pre-tRNA to produce the mature 5'-terminus. It can also cleave other RNA substrates such as 4.5S RNA. The protein component plays an auxiliary but essential role in vivo by binding to the 5'-leader sequence and broadening the substrate specificity of the ribozyme.</text>
</comment>
<dbReference type="PANTHER" id="PTHR33992">
    <property type="entry name" value="RIBONUCLEASE P PROTEIN COMPONENT"/>
    <property type="match status" value="1"/>
</dbReference>
<evidence type="ECO:0000256" key="3">
    <source>
        <dbReference type="ARBA" id="ARBA00022722"/>
    </source>
</evidence>
<proteinExistence type="predicted"/>
<dbReference type="PROSITE" id="PS00648">
    <property type="entry name" value="RIBONUCLEASE_P"/>
    <property type="match status" value="1"/>
</dbReference>
<dbReference type="EMBL" id="RFFG01000101">
    <property type="protein sequence ID" value="RMI37693.1"/>
    <property type="molecule type" value="Genomic_DNA"/>
</dbReference>
<name>A0A3M2LMD2_9ACTN</name>
<keyword evidence="6" id="KW-0694">RNA-binding</keyword>
<feature type="compositionally biased region" description="Polar residues" evidence="8">
    <location>
        <begin position="77"/>
        <end position="87"/>
    </location>
</feature>